<protein>
    <submittedName>
        <fullName evidence="1">12190_t:CDS:1</fullName>
    </submittedName>
</protein>
<dbReference type="Proteomes" id="UP000789759">
    <property type="component" value="Unassembled WGS sequence"/>
</dbReference>
<keyword evidence="2" id="KW-1185">Reference proteome</keyword>
<name>A0A9N9DDA2_9GLOM</name>
<dbReference type="EMBL" id="CAJVQA010006136">
    <property type="protein sequence ID" value="CAG8634741.1"/>
    <property type="molecule type" value="Genomic_DNA"/>
</dbReference>
<reference evidence="1" key="1">
    <citation type="submission" date="2021-06" db="EMBL/GenBank/DDBJ databases">
        <authorList>
            <person name="Kallberg Y."/>
            <person name="Tangrot J."/>
            <person name="Rosling A."/>
        </authorList>
    </citation>
    <scope>NUCLEOTIDE SEQUENCE</scope>
    <source>
        <strain evidence="1">FL966</strain>
    </source>
</reference>
<gene>
    <name evidence="1" type="ORF">CPELLU_LOCUS8561</name>
</gene>
<accession>A0A9N9DDA2</accession>
<evidence type="ECO:0000313" key="2">
    <source>
        <dbReference type="Proteomes" id="UP000789759"/>
    </source>
</evidence>
<dbReference type="AlphaFoldDB" id="A0A9N9DDA2"/>
<dbReference type="OrthoDB" id="3691720at2759"/>
<evidence type="ECO:0000313" key="1">
    <source>
        <dbReference type="EMBL" id="CAG8634741.1"/>
    </source>
</evidence>
<sequence length="150" mass="16776">MKLRQLNFLVAKIKAIYSGSDTRKTPSDITNGLELILFLLVGALVNIIYELRKTPPTLPTIILLRMDNYTGPTLSMLDSSQVSQGLTLSQTVLDIGNKEFAIGLTFEAISRVCALFDLLFNNTFPYSRLQKLGESSSPMKRRRFASLRTT</sequence>
<organism evidence="1 2">
    <name type="scientific">Cetraspora pellucida</name>
    <dbReference type="NCBI Taxonomy" id="1433469"/>
    <lineage>
        <taxon>Eukaryota</taxon>
        <taxon>Fungi</taxon>
        <taxon>Fungi incertae sedis</taxon>
        <taxon>Mucoromycota</taxon>
        <taxon>Glomeromycotina</taxon>
        <taxon>Glomeromycetes</taxon>
        <taxon>Diversisporales</taxon>
        <taxon>Gigasporaceae</taxon>
        <taxon>Cetraspora</taxon>
    </lineage>
</organism>
<comment type="caution">
    <text evidence="1">The sequence shown here is derived from an EMBL/GenBank/DDBJ whole genome shotgun (WGS) entry which is preliminary data.</text>
</comment>
<proteinExistence type="predicted"/>